<dbReference type="GO" id="GO:0000785">
    <property type="term" value="C:chromatin"/>
    <property type="evidence" value="ECO:0007669"/>
    <property type="project" value="UniProtKB-ARBA"/>
</dbReference>
<dbReference type="CDD" id="cd22005">
    <property type="entry name" value="HMG-box_AtHMGB1-like"/>
    <property type="match status" value="1"/>
</dbReference>
<dbReference type="PROSITE" id="PS50118">
    <property type="entry name" value="HMG_BOX_2"/>
    <property type="match status" value="1"/>
</dbReference>
<evidence type="ECO:0000313" key="8">
    <source>
        <dbReference type="Proteomes" id="UP001652623"/>
    </source>
</evidence>
<gene>
    <name evidence="9" type="primary">LOC107417074</name>
</gene>
<dbReference type="GO" id="GO:0003682">
    <property type="term" value="F:chromatin binding"/>
    <property type="evidence" value="ECO:0007669"/>
    <property type="project" value="UniProtKB-ARBA"/>
</dbReference>
<dbReference type="InterPro" id="IPR031061">
    <property type="entry name" value="HMGB_plant"/>
</dbReference>
<dbReference type="RefSeq" id="XP_015881117.3">
    <property type="nucleotide sequence ID" value="XM_016025631.4"/>
</dbReference>
<evidence type="ECO:0000313" key="9">
    <source>
        <dbReference type="RefSeq" id="XP_015881117.3"/>
    </source>
</evidence>
<sequence>MKAPKAAVIAHKKPDAEMLKKRKAEMITMKKKKASKKSSDAPKRPATAFFIFMEEFRKTLKENNPDIKSGPAVGKAGGEKWKSMSDSEKALYIEKALKRKAEYEKALEAYKKLNGKGDDEKAESSEKSTSEVHDGEEEAESS</sequence>
<keyword evidence="3 5" id="KW-0238">DNA-binding</keyword>
<dbReference type="GO" id="GO:0005634">
    <property type="term" value="C:nucleus"/>
    <property type="evidence" value="ECO:0007669"/>
    <property type="project" value="UniProtKB-SubCell"/>
</dbReference>
<comment type="subcellular location">
    <subcellularLocation>
        <location evidence="1">Nucleus</location>
    </subcellularLocation>
</comment>
<evidence type="ECO:0000256" key="6">
    <source>
        <dbReference type="SAM" id="MobiDB-lite"/>
    </source>
</evidence>
<keyword evidence="8" id="KW-1185">Reference proteome</keyword>
<evidence type="ECO:0000256" key="5">
    <source>
        <dbReference type="PROSITE-ProRule" id="PRU00267"/>
    </source>
</evidence>
<feature type="region of interest" description="Disordered" evidence="6">
    <location>
        <begin position="62"/>
        <end position="81"/>
    </location>
</feature>
<proteinExistence type="inferred from homology"/>
<dbReference type="InParanoid" id="A0A6P3ZP61"/>
<dbReference type="GO" id="GO:0006325">
    <property type="term" value="P:chromatin organization"/>
    <property type="evidence" value="ECO:0007669"/>
    <property type="project" value="UniProtKB-ARBA"/>
</dbReference>
<dbReference type="AlphaFoldDB" id="A0A6P3ZP61"/>
<accession>A0A6P3ZP61</accession>
<dbReference type="InterPro" id="IPR036910">
    <property type="entry name" value="HMG_box_dom_sf"/>
</dbReference>
<dbReference type="SMART" id="SM00398">
    <property type="entry name" value="HMG"/>
    <property type="match status" value="1"/>
</dbReference>
<dbReference type="GO" id="GO:0003677">
    <property type="term" value="F:DNA binding"/>
    <property type="evidence" value="ECO:0007669"/>
    <property type="project" value="UniProtKB-UniRule"/>
</dbReference>
<feature type="DNA-binding region" description="HMG box" evidence="5">
    <location>
        <begin position="42"/>
        <end position="111"/>
    </location>
</feature>
<dbReference type="PANTHER" id="PTHR46261">
    <property type="entry name" value="HIGH MOBILITY GROUP B PROTEIN 4-RELATED"/>
    <property type="match status" value="1"/>
</dbReference>
<name>A0A6P3ZP61_ZIZJJ</name>
<evidence type="ECO:0000256" key="3">
    <source>
        <dbReference type="ARBA" id="ARBA00023125"/>
    </source>
</evidence>
<dbReference type="Gene3D" id="1.10.30.10">
    <property type="entry name" value="High mobility group box domain"/>
    <property type="match status" value="1"/>
</dbReference>
<evidence type="ECO:0000256" key="4">
    <source>
        <dbReference type="ARBA" id="ARBA00023242"/>
    </source>
</evidence>
<evidence type="ECO:0000256" key="1">
    <source>
        <dbReference type="ARBA" id="ARBA00004123"/>
    </source>
</evidence>
<feature type="domain" description="HMG box" evidence="7">
    <location>
        <begin position="42"/>
        <end position="111"/>
    </location>
</feature>
<dbReference type="InterPro" id="IPR009071">
    <property type="entry name" value="HMG_box_dom"/>
</dbReference>
<feature type="compositionally biased region" description="Basic and acidic residues" evidence="6">
    <location>
        <begin position="112"/>
        <end position="133"/>
    </location>
</feature>
<dbReference type="PANTHER" id="PTHR46261:SF32">
    <property type="entry name" value="HIGH MOBILITY GROUP B PROTEIN 3-LIKE"/>
    <property type="match status" value="1"/>
</dbReference>
<evidence type="ECO:0000259" key="7">
    <source>
        <dbReference type="PROSITE" id="PS50118"/>
    </source>
</evidence>
<dbReference type="SUPFAM" id="SSF47095">
    <property type="entry name" value="HMG-box"/>
    <property type="match status" value="1"/>
</dbReference>
<dbReference type="GO" id="GO:0030527">
    <property type="term" value="F:structural constituent of chromatin"/>
    <property type="evidence" value="ECO:0007669"/>
    <property type="project" value="UniProtKB-ARBA"/>
</dbReference>
<dbReference type="Proteomes" id="UP001652623">
    <property type="component" value="Chromosome 4"/>
</dbReference>
<evidence type="ECO:0000256" key="2">
    <source>
        <dbReference type="ARBA" id="ARBA00008774"/>
    </source>
</evidence>
<organism evidence="8 9">
    <name type="scientific">Ziziphus jujuba</name>
    <name type="common">Chinese jujube</name>
    <name type="synonym">Ziziphus sativa</name>
    <dbReference type="NCBI Taxonomy" id="326968"/>
    <lineage>
        <taxon>Eukaryota</taxon>
        <taxon>Viridiplantae</taxon>
        <taxon>Streptophyta</taxon>
        <taxon>Embryophyta</taxon>
        <taxon>Tracheophyta</taxon>
        <taxon>Spermatophyta</taxon>
        <taxon>Magnoliopsida</taxon>
        <taxon>eudicotyledons</taxon>
        <taxon>Gunneridae</taxon>
        <taxon>Pentapetalae</taxon>
        <taxon>rosids</taxon>
        <taxon>fabids</taxon>
        <taxon>Rosales</taxon>
        <taxon>Rhamnaceae</taxon>
        <taxon>Paliureae</taxon>
        <taxon>Ziziphus</taxon>
    </lineage>
</organism>
<reference evidence="9" key="1">
    <citation type="submission" date="2025-08" db="UniProtKB">
        <authorList>
            <consortium name="RefSeq"/>
        </authorList>
    </citation>
    <scope>IDENTIFICATION</scope>
    <source>
        <tissue evidence="9">Seedling</tissue>
    </source>
</reference>
<dbReference type="GeneID" id="107417074"/>
<dbReference type="KEGG" id="zju:107417074"/>
<comment type="similarity">
    <text evidence="2">Belongs to the HMGB family.</text>
</comment>
<protein>
    <submittedName>
        <fullName evidence="9">High mobility group B protein 1</fullName>
    </submittedName>
</protein>
<keyword evidence="4 5" id="KW-0539">Nucleus</keyword>
<dbReference type="Pfam" id="PF00505">
    <property type="entry name" value="HMG_box"/>
    <property type="match status" value="1"/>
</dbReference>
<feature type="region of interest" description="Disordered" evidence="6">
    <location>
        <begin position="112"/>
        <end position="142"/>
    </location>
</feature>